<dbReference type="Proteomes" id="UP000230713">
    <property type="component" value="Unassembled WGS sequence"/>
</dbReference>
<dbReference type="AlphaFoldDB" id="A0A2G9LJT0"/>
<dbReference type="EMBL" id="PETW01000024">
    <property type="protein sequence ID" value="PIV46465.1"/>
    <property type="molecule type" value="Genomic_DNA"/>
</dbReference>
<dbReference type="Proteomes" id="UP000231449">
    <property type="component" value="Unassembled WGS sequence"/>
</dbReference>
<dbReference type="EMBL" id="PFFF01000041">
    <property type="protein sequence ID" value="PIV89610.1"/>
    <property type="molecule type" value="Genomic_DNA"/>
</dbReference>
<evidence type="ECO:0000313" key="1">
    <source>
        <dbReference type="EMBL" id="PIN66818.1"/>
    </source>
</evidence>
<organism evidence="1 11">
    <name type="scientific">Huberarchaeum crystalense</name>
    <dbReference type="NCBI Taxonomy" id="2014257"/>
    <lineage>
        <taxon>Archaea</taxon>
        <taxon>Candidatus Huberarchaeota</taxon>
        <taxon>Candidatus Huberarchaeia</taxon>
        <taxon>Candidatus Huberarchaeales</taxon>
        <taxon>Candidatus Huberarchaeaceae</taxon>
        <taxon>Candidatus Huberarchaeum</taxon>
    </lineage>
</organism>
<accession>A0A2H9MM75</accession>
<accession>A0A2H9M2Q8</accession>
<accession>A0A2G9LJT0</accession>
<evidence type="ECO:0000313" key="10">
    <source>
        <dbReference type="Proteomes" id="UP000228888"/>
    </source>
</evidence>
<accession>A0A2H9RD82</accession>
<accession>A0A2H9QSY8</accession>
<evidence type="ECO:0000313" key="2">
    <source>
        <dbReference type="EMBL" id="PIV13925.1"/>
    </source>
</evidence>
<reference evidence="1 11" key="1">
    <citation type="submission" date="2017-09" db="EMBL/GenBank/DDBJ databases">
        <title>Depth-based differentiation of microbial function through sediment-hosted aquifers and enrichment of novel symbionts in the deep terrestrial subsurface.</title>
        <authorList>
            <person name="Probst A.J."/>
            <person name="Ladd B."/>
            <person name="Jarett J.K."/>
            <person name="Geller-Mcgrath D.E."/>
            <person name="Sieber C.M."/>
            <person name="Emerson J.B."/>
            <person name="Anantharaman K."/>
            <person name="Thomas B.C."/>
            <person name="Malmstrom R."/>
            <person name="Stieglmeier M."/>
            <person name="Klingl A."/>
            <person name="Woyke T."/>
            <person name="Ryan C.M."/>
            <person name="Banfield J.F."/>
        </authorList>
    </citation>
    <scope>NUCLEOTIDE SEQUENCE [LARGE SCALE GENOMIC DNA]</scope>
    <source>
        <strain evidence="3">CG02_land_8_20_14_3_00_31_209</strain>
        <strain evidence="2">CG03_land_8_20_14_0_80_31_114</strain>
        <strain evidence="4">CG17_big_fil_post_rev_8_21_14_2_50_31_73</strain>
        <strain evidence="1">CG18_big_fil_WC_8_21_14_2_50_31_19</strain>
        <strain evidence="6">CG_4_10_14_0_8_um_filter_31_133</strain>
        <strain evidence="5">CG_4_8_14_3_um_filter</strain>
        <strain evidence="8">CG_4_9_14_0_8_um_filter_31_21</strain>
        <strain evidence="7">CG_4_9_14_3_um_filter_31_125</strain>
    </source>
</reference>
<dbReference type="EMBL" id="PCUF01000001">
    <property type="protein sequence ID" value="PIN66818.1"/>
    <property type="molecule type" value="Genomic_DNA"/>
</dbReference>
<dbReference type="EMBL" id="PEUT01000001">
    <property type="protein sequence ID" value="PIV13925.1"/>
    <property type="molecule type" value="Genomic_DNA"/>
</dbReference>
<reference evidence="9 10" key="2">
    <citation type="submission" date="2017-09" db="EMBL/GenBank/DDBJ databases">
        <title>Depth-based differentiation of microbial function through sediment-hosted aquifers and enrichment of novel symbionts in the deep terrestrial subsurface.</title>
        <authorList>
            <person name="Probst A.J."/>
            <person name="Ladd B."/>
            <person name="Jarett J.K."/>
            <person name="Geller-Mcgrath D.E."/>
            <person name="Sieber C.M.K."/>
            <person name="Emerson J.B."/>
            <person name="Anantharaman K."/>
            <person name="Thomas B.C."/>
            <person name="Malmstrom R."/>
            <person name="Stieglmeier M."/>
            <person name="Klingl A."/>
            <person name="Woyke T."/>
            <person name="Ryan C.M."/>
            <person name="Banfield J.F."/>
        </authorList>
    </citation>
    <scope>NUCLEOTIDE SEQUENCE [LARGE SCALE GENOMIC DNA]</scope>
</reference>
<dbReference type="Proteomes" id="UP000230477">
    <property type="component" value="Unassembled WGS sequence"/>
</dbReference>
<evidence type="ECO:0000313" key="7">
    <source>
        <dbReference type="EMBL" id="PJB04511.1"/>
    </source>
</evidence>
<accession>A0A2H9M7B0</accession>
<dbReference type="Proteomes" id="UP000228989">
    <property type="component" value="Unassembled WGS sequence"/>
</dbReference>
<name>A0A2G9LJT0_HUBC1</name>
<dbReference type="EMBL" id="PFIH01000021">
    <property type="protein sequence ID" value="PIX28170.1"/>
    <property type="molecule type" value="Genomic_DNA"/>
</dbReference>
<dbReference type="Proteomes" id="UP000228888">
    <property type="component" value="Unassembled WGS sequence"/>
</dbReference>
<dbReference type="EMBL" id="PFSX01000026">
    <property type="protein sequence ID" value="PJC01522.1"/>
    <property type="molecule type" value="Genomic_DNA"/>
</dbReference>
<dbReference type="Proteomes" id="UP000228874">
    <property type="component" value="Unassembled WGS sequence"/>
</dbReference>
<dbReference type="EMBL" id="PFMG01000015">
    <property type="protein sequence ID" value="PIZ00010.1"/>
    <property type="molecule type" value="Genomic_DNA"/>
</dbReference>
<evidence type="ECO:0000313" key="6">
    <source>
        <dbReference type="EMBL" id="PIZ00010.1"/>
    </source>
</evidence>
<evidence type="ECO:0000313" key="9">
    <source>
        <dbReference type="Proteomes" id="UP000228874"/>
    </source>
</evidence>
<gene>
    <name evidence="8" type="ORF">CO072_00940</name>
    <name evidence="7" type="ORF">CO124_00215</name>
    <name evidence="3" type="ORF">COS22_01365</name>
    <name evidence="2" type="ORF">COS45_00010</name>
    <name evidence="4" type="ORF">COW47_01745</name>
    <name evidence="1" type="ORF">COW69_00300</name>
    <name evidence="6" type="ORF">COY63_00610</name>
    <name evidence="5" type="ORF">COZ66_00700</name>
</gene>
<sequence>MVVPKKRHTKNFSLRRGYTHQAVRGSEQTVRCVFCSRSFNKYKAVPILKRFSPNIVIREGVMDVFAVKSFACPSCAKIHHLKKQTEFEKEKTKTKTFHKKPAFSKTKSF</sequence>
<accession>A0A2H9N302</accession>
<evidence type="ECO:0000313" key="8">
    <source>
        <dbReference type="EMBL" id="PJC01522.1"/>
    </source>
</evidence>
<proteinExistence type="predicted"/>
<evidence type="ECO:0000313" key="5">
    <source>
        <dbReference type="EMBL" id="PIX28170.1"/>
    </source>
</evidence>
<dbReference type="Proteomes" id="UP000231232">
    <property type="component" value="Unassembled WGS sequence"/>
</dbReference>
<accession>A0A2H9P953</accession>
<protein>
    <submittedName>
        <fullName evidence="1">Uncharacterized protein</fullName>
    </submittedName>
</protein>
<dbReference type="Proteomes" id="UP000229789">
    <property type="component" value="Unassembled WGS sequence"/>
</dbReference>
<comment type="caution">
    <text evidence="1">The sequence shown here is derived from an EMBL/GenBank/DDBJ whole genome shotgun (WGS) entry which is preliminary data.</text>
</comment>
<evidence type="ECO:0000313" key="4">
    <source>
        <dbReference type="EMBL" id="PIV89610.1"/>
    </source>
</evidence>
<evidence type="ECO:0000313" key="3">
    <source>
        <dbReference type="EMBL" id="PIV46465.1"/>
    </source>
</evidence>
<evidence type="ECO:0000313" key="11">
    <source>
        <dbReference type="Proteomes" id="UP000229789"/>
    </source>
</evidence>
<dbReference type="EMBL" id="PFUW01000003">
    <property type="protein sequence ID" value="PJB04511.1"/>
    <property type="molecule type" value="Genomic_DNA"/>
</dbReference>